<dbReference type="EMBL" id="MBFR01000193">
    <property type="protein sequence ID" value="PVU91580.1"/>
    <property type="molecule type" value="Genomic_DNA"/>
</dbReference>
<protein>
    <submittedName>
        <fullName evidence="1">Uncharacterized protein</fullName>
    </submittedName>
</protein>
<dbReference type="Proteomes" id="UP000245383">
    <property type="component" value="Unassembled WGS sequence"/>
</dbReference>
<evidence type="ECO:0000313" key="1">
    <source>
        <dbReference type="EMBL" id="PVU91580.1"/>
    </source>
</evidence>
<accession>A0A2T9YGY5</accession>
<sequence length="365" mass="41265">MPKVPGVISSAAAGYSTVAKIGLIDPVSKNDYHFNFPPKNIQKTQVSYTNAAKNQKNLKTQKTQKKSSDRRIGCSWRQFSDNINEAFDYVTDATDDSCVTIEHDNIRKITYFQFDELSKANCFFKIPVHYCGRQVDLYQTVNIDKDIRVIKINNFQKVGVKTMVNALKETLNPIGEISDISAWAVKNKNRFMPYDMKVEIPNLIEVGGEFIPITYRGCQPICSFCKKSGHWKQLKKPAKNNDWSKGIPENPNVNFSLENKQNTNSLDKAEKKVFESLTSNENNIMLNIHIEKHLITQDEAQIAIELESPGNNNGIFTDSDLSSNLSYPSSPVAIGMIEPEPNKDNSVGRINIGLIEQLCEQQKKY</sequence>
<organism evidence="1 2">
    <name type="scientific">Smittium simulii</name>
    <dbReference type="NCBI Taxonomy" id="133385"/>
    <lineage>
        <taxon>Eukaryota</taxon>
        <taxon>Fungi</taxon>
        <taxon>Fungi incertae sedis</taxon>
        <taxon>Zoopagomycota</taxon>
        <taxon>Kickxellomycotina</taxon>
        <taxon>Harpellomycetes</taxon>
        <taxon>Harpellales</taxon>
        <taxon>Legeriomycetaceae</taxon>
        <taxon>Smittium</taxon>
    </lineage>
</organism>
<dbReference type="STRING" id="133385.A0A2T9YGY5"/>
<dbReference type="AlphaFoldDB" id="A0A2T9YGY5"/>
<keyword evidence="2" id="KW-1185">Reference proteome</keyword>
<proteinExistence type="predicted"/>
<reference evidence="1 2" key="1">
    <citation type="journal article" date="2018" name="MBio">
        <title>Comparative Genomics Reveals the Core Gene Toolbox for the Fungus-Insect Symbiosis.</title>
        <authorList>
            <person name="Wang Y."/>
            <person name="Stata M."/>
            <person name="Wang W."/>
            <person name="Stajich J.E."/>
            <person name="White M.M."/>
            <person name="Moncalvo J.M."/>
        </authorList>
    </citation>
    <scope>NUCLEOTIDE SEQUENCE [LARGE SCALE GENOMIC DNA]</scope>
    <source>
        <strain evidence="1 2">SWE-8-4</strain>
    </source>
</reference>
<evidence type="ECO:0000313" key="2">
    <source>
        <dbReference type="Proteomes" id="UP000245383"/>
    </source>
</evidence>
<comment type="caution">
    <text evidence="1">The sequence shown here is derived from an EMBL/GenBank/DDBJ whole genome shotgun (WGS) entry which is preliminary data.</text>
</comment>
<gene>
    <name evidence="1" type="ORF">BB561_004322</name>
</gene>
<name>A0A2T9YGY5_9FUNG</name>